<reference evidence="1" key="1">
    <citation type="submission" date="2025-08" db="UniProtKB">
        <authorList>
            <consortium name="Ensembl"/>
        </authorList>
    </citation>
    <scope>IDENTIFICATION</scope>
</reference>
<sequence length="150" mass="15050">CAYLDTTNIIDTHDRPGSAYTEGKFARAEKYVEGHEDEAGKTIPKTGVYAEAGVGRARAEYSIFEAEAKGPNASAGAEASTVGVGAMARAEIASASAKAGPVSLKLGLGFDTGASAGLGGVEAKVLGTGFSIGKKNSVSVLGNEASCSDM</sequence>
<dbReference type="Ensembl" id="ENSSANT00000073771.1">
    <property type="protein sequence ID" value="ENSSANP00000069391.1"/>
    <property type="gene ID" value="ENSSANG00000034602.1"/>
</dbReference>
<accession>A0A671QCF6</accession>
<evidence type="ECO:0000313" key="2">
    <source>
        <dbReference type="Proteomes" id="UP000472260"/>
    </source>
</evidence>
<dbReference type="Proteomes" id="UP000472260">
    <property type="component" value="Unassembled WGS sequence"/>
</dbReference>
<keyword evidence="2" id="KW-1185">Reference proteome</keyword>
<organism evidence="1 2">
    <name type="scientific">Sinocyclocheilus anshuiensis</name>
    <dbReference type="NCBI Taxonomy" id="1608454"/>
    <lineage>
        <taxon>Eukaryota</taxon>
        <taxon>Metazoa</taxon>
        <taxon>Chordata</taxon>
        <taxon>Craniata</taxon>
        <taxon>Vertebrata</taxon>
        <taxon>Euteleostomi</taxon>
        <taxon>Actinopterygii</taxon>
        <taxon>Neopterygii</taxon>
        <taxon>Teleostei</taxon>
        <taxon>Ostariophysi</taxon>
        <taxon>Cypriniformes</taxon>
        <taxon>Cyprinidae</taxon>
        <taxon>Cyprininae</taxon>
        <taxon>Sinocyclocheilus</taxon>
    </lineage>
</organism>
<evidence type="ECO:0000313" key="1">
    <source>
        <dbReference type="Ensembl" id="ENSSANP00000069391.1"/>
    </source>
</evidence>
<protein>
    <submittedName>
        <fullName evidence="1">Uncharacterized protein</fullName>
    </submittedName>
</protein>
<reference evidence="1" key="2">
    <citation type="submission" date="2025-09" db="UniProtKB">
        <authorList>
            <consortium name="Ensembl"/>
        </authorList>
    </citation>
    <scope>IDENTIFICATION</scope>
</reference>
<dbReference type="AlphaFoldDB" id="A0A671QCF6"/>
<proteinExistence type="predicted"/>
<name>A0A671QCF6_9TELE</name>